<name>A0A0F9AE65_9ZZZZ</name>
<gene>
    <name evidence="1" type="ORF">LCGC14_2860250</name>
</gene>
<reference evidence="1" key="1">
    <citation type="journal article" date="2015" name="Nature">
        <title>Complex archaea that bridge the gap between prokaryotes and eukaryotes.</title>
        <authorList>
            <person name="Spang A."/>
            <person name="Saw J.H."/>
            <person name="Jorgensen S.L."/>
            <person name="Zaremba-Niedzwiedzka K."/>
            <person name="Martijn J."/>
            <person name="Lind A.E."/>
            <person name="van Eijk R."/>
            <person name="Schleper C."/>
            <person name="Guy L."/>
            <person name="Ettema T.J."/>
        </authorList>
    </citation>
    <scope>NUCLEOTIDE SEQUENCE</scope>
</reference>
<comment type="caution">
    <text evidence="1">The sequence shown here is derived from an EMBL/GenBank/DDBJ whole genome shotgun (WGS) entry which is preliminary data.</text>
</comment>
<evidence type="ECO:0000313" key="1">
    <source>
        <dbReference type="EMBL" id="KKK76774.1"/>
    </source>
</evidence>
<proteinExistence type="predicted"/>
<accession>A0A0F9AE65</accession>
<dbReference type="AlphaFoldDB" id="A0A0F9AE65"/>
<dbReference type="EMBL" id="LAZR01055261">
    <property type="protein sequence ID" value="KKK76774.1"/>
    <property type="molecule type" value="Genomic_DNA"/>
</dbReference>
<sequence length="70" mass="8025">MPQIECARCGRMTNTALCDWVDCIDTGKAARCYAAWDEVKKCWVEGCAVNDEDADWFSVKFAKKYHRGEK</sequence>
<protein>
    <submittedName>
        <fullName evidence="1">Uncharacterized protein</fullName>
    </submittedName>
</protein>
<organism evidence="1">
    <name type="scientific">marine sediment metagenome</name>
    <dbReference type="NCBI Taxonomy" id="412755"/>
    <lineage>
        <taxon>unclassified sequences</taxon>
        <taxon>metagenomes</taxon>
        <taxon>ecological metagenomes</taxon>
    </lineage>
</organism>